<sequence>MAVRNAPQVRERIIHWDDPQQLANAGHATSGRAFLDAILAGDIPHPPICELIGFAFEEIDDGRVVMTFNPHESQYNPIGMVHGGAISTVLDSVMGCAVHSMLPRGRGYTTLELKVNMLRAVRTQTGQLHATGKVLHLGRQTAMAEASLIDKAGKVYARATTTCLVVDTQSIEVRYG</sequence>
<dbReference type="GO" id="GO:0005829">
    <property type="term" value="C:cytosol"/>
    <property type="evidence" value="ECO:0007669"/>
    <property type="project" value="TreeGrafter"/>
</dbReference>
<dbReference type="InterPro" id="IPR029069">
    <property type="entry name" value="HotDog_dom_sf"/>
</dbReference>
<name>A0A1X0ASF2_9MYCO</name>
<feature type="domain" description="Thioesterase" evidence="2">
    <location>
        <begin position="79"/>
        <end position="155"/>
    </location>
</feature>
<dbReference type="InterPro" id="IPR006683">
    <property type="entry name" value="Thioestr_dom"/>
</dbReference>
<evidence type="ECO:0000259" key="2">
    <source>
        <dbReference type="Pfam" id="PF03061"/>
    </source>
</evidence>
<dbReference type="Proteomes" id="UP000192448">
    <property type="component" value="Unassembled WGS sequence"/>
</dbReference>
<evidence type="ECO:0000256" key="1">
    <source>
        <dbReference type="ARBA" id="ARBA00022801"/>
    </source>
</evidence>
<dbReference type="PANTHER" id="PTHR43240">
    <property type="entry name" value="1,4-DIHYDROXY-2-NAPHTHOYL-COA THIOESTERASE 1"/>
    <property type="match status" value="1"/>
</dbReference>
<accession>A0A1X0ASF2</accession>
<dbReference type="Gene3D" id="3.10.129.10">
    <property type="entry name" value="Hotdog Thioesterase"/>
    <property type="match status" value="1"/>
</dbReference>
<keyword evidence="1" id="KW-0378">Hydrolase</keyword>
<dbReference type="OrthoDB" id="9813282at2"/>
<gene>
    <name evidence="3" type="ORF">BST13_21075</name>
</gene>
<dbReference type="SUPFAM" id="SSF54637">
    <property type="entry name" value="Thioesterase/thiol ester dehydrase-isomerase"/>
    <property type="match status" value="1"/>
</dbReference>
<reference evidence="3 4" key="1">
    <citation type="submission" date="2017-02" db="EMBL/GenBank/DDBJ databases">
        <title>The new phylogeny of genus Mycobacterium.</title>
        <authorList>
            <person name="Tortoli E."/>
            <person name="Trovato A."/>
            <person name="Cirillo D.M."/>
        </authorList>
    </citation>
    <scope>NUCLEOTIDE SEQUENCE [LARGE SCALE GENOMIC DNA]</scope>
    <source>
        <strain evidence="3 4">RW6</strain>
    </source>
</reference>
<keyword evidence="4" id="KW-1185">Reference proteome</keyword>
<dbReference type="AlphaFoldDB" id="A0A1X0ASF2"/>
<dbReference type="NCBIfam" id="TIGR00369">
    <property type="entry name" value="unchar_dom_1"/>
    <property type="match status" value="1"/>
</dbReference>
<comment type="caution">
    <text evidence="3">The sequence shown here is derived from an EMBL/GenBank/DDBJ whole genome shotgun (WGS) entry which is preliminary data.</text>
</comment>
<dbReference type="InterPro" id="IPR003736">
    <property type="entry name" value="PAAI_dom"/>
</dbReference>
<proteinExistence type="predicted"/>
<dbReference type="RefSeq" id="WP_083165971.1">
    <property type="nucleotide sequence ID" value="NZ_MVHF01000023.1"/>
</dbReference>
<dbReference type="CDD" id="cd03443">
    <property type="entry name" value="PaaI_thioesterase"/>
    <property type="match status" value="1"/>
</dbReference>
<dbReference type="STRING" id="1927124.BST13_21075"/>
<evidence type="ECO:0000313" key="3">
    <source>
        <dbReference type="EMBL" id="ORA32808.1"/>
    </source>
</evidence>
<protein>
    <submittedName>
        <fullName evidence="3">Aromatic compound degradation protein PaaI</fullName>
    </submittedName>
</protein>
<evidence type="ECO:0000313" key="4">
    <source>
        <dbReference type="Proteomes" id="UP000192448"/>
    </source>
</evidence>
<organism evidence="3 4">
    <name type="scientific">Mycobacterium aquaticum</name>
    <dbReference type="NCBI Taxonomy" id="1927124"/>
    <lineage>
        <taxon>Bacteria</taxon>
        <taxon>Bacillati</taxon>
        <taxon>Actinomycetota</taxon>
        <taxon>Actinomycetes</taxon>
        <taxon>Mycobacteriales</taxon>
        <taxon>Mycobacteriaceae</taxon>
        <taxon>Mycobacterium</taxon>
    </lineage>
</organism>
<dbReference type="GO" id="GO:0061522">
    <property type="term" value="F:1,4-dihydroxy-2-naphthoyl-CoA thioesterase activity"/>
    <property type="evidence" value="ECO:0007669"/>
    <property type="project" value="TreeGrafter"/>
</dbReference>
<dbReference type="PANTHER" id="PTHR43240:SF1">
    <property type="entry name" value="BLR5584 PROTEIN"/>
    <property type="match status" value="1"/>
</dbReference>
<dbReference type="Pfam" id="PF03061">
    <property type="entry name" value="4HBT"/>
    <property type="match status" value="1"/>
</dbReference>
<dbReference type="EMBL" id="MVHF01000023">
    <property type="protein sequence ID" value="ORA32808.1"/>
    <property type="molecule type" value="Genomic_DNA"/>
</dbReference>